<dbReference type="EnsemblPlants" id="ONIVA04G26390.1">
    <property type="protein sequence ID" value="ONIVA04G26390.1"/>
    <property type="gene ID" value="ONIVA04G26390"/>
</dbReference>
<evidence type="ECO:0000313" key="1">
    <source>
        <dbReference type="EnsemblPlants" id="ONIVA04G26390.1"/>
    </source>
</evidence>
<evidence type="ECO:0000313" key="2">
    <source>
        <dbReference type="Proteomes" id="UP000006591"/>
    </source>
</evidence>
<reference evidence="1" key="2">
    <citation type="submission" date="2018-04" db="EMBL/GenBank/DDBJ databases">
        <title>OnivRS2 (Oryza nivara Reference Sequence Version 2).</title>
        <authorList>
            <person name="Zhang J."/>
            <person name="Kudrna D."/>
            <person name="Lee S."/>
            <person name="Talag J."/>
            <person name="Rajasekar S."/>
            <person name="Welchert J."/>
            <person name="Hsing Y.-I."/>
            <person name="Wing R.A."/>
        </authorList>
    </citation>
    <scope>NUCLEOTIDE SEQUENCE [LARGE SCALE GENOMIC DNA]</scope>
    <source>
        <strain evidence="1">SL10</strain>
    </source>
</reference>
<dbReference type="AlphaFoldDB" id="A0A0E0H6U8"/>
<dbReference type="STRING" id="4536.A0A0E0H6U8"/>
<dbReference type="HOGENOM" id="CLU_2889705_0_0_1"/>
<sequence length="63" mass="7027">MESMEERLMDAMKAVAAKVDGMDDIAKHLAQIDLKLAQQGELLDHVQTKVDRSMTSLGQVQQE</sequence>
<name>A0A0E0H6U8_ORYNI</name>
<reference evidence="1" key="1">
    <citation type="submission" date="2015-04" db="UniProtKB">
        <authorList>
            <consortium name="EnsemblPlants"/>
        </authorList>
    </citation>
    <scope>IDENTIFICATION</scope>
    <source>
        <strain evidence="1">SL10</strain>
    </source>
</reference>
<keyword evidence="2" id="KW-1185">Reference proteome</keyword>
<dbReference type="Proteomes" id="UP000006591">
    <property type="component" value="Chromosome 4"/>
</dbReference>
<accession>A0A0E0H6U8</accession>
<dbReference type="Gramene" id="ONIVA04G26390.1">
    <property type="protein sequence ID" value="ONIVA04G26390.1"/>
    <property type="gene ID" value="ONIVA04G26390"/>
</dbReference>
<protein>
    <submittedName>
        <fullName evidence="1">Uncharacterized protein</fullName>
    </submittedName>
</protein>
<organism evidence="1">
    <name type="scientific">Oryza nivara</name>
    <name type="common">Indian wild rice</name>
    <name type="synonym">Oryza sativa f. spontanea</name>
    <dbReference type="NCBI Taxonomy" id="4536"/>
    <lineage>
        <taxon>Eukaryota</taxon>
        <taxon>Viridiplantae</taxon>
        <taxon>Streptophyta</taxon>
        <taxon>Embryophyta</taxon>
        <taxon>Tracheophyta</taxon>
        <taxon>Spermatophyta</taxon>
        <taxon>Magnoliopsida</taxon>
        <taxon>Liliopsida</taxon>
        <taxon>Poales</taxon>
        <taxon>Poaceae</taxon>
        <taxon>BOP clade</taxon>
        <taxon>Oryzoideae</taxon>
        <taxon>Oryzeae</taxon>
        <taxon>Oryzinae</taxon>
        <taxon>Oryza</taxon>
    </lineage>
</organism>
<dbReference type="OMA" id="VDGMRTM"/>
<proteinExistence type="predicted"/>